<evidence type="ECO:0000313" key="2">
    <source>
        <dbReference type="EMBL" id="PKA66420.1"/>
    </source>
</evidence>
<dbReference type="FunFam" id="2.60.110.10:FF:000001">
    <property type="entry name" value="THAUMATIN-LIKE PROTEIN 1"/>
    <property type="match status" value="1"/>
</dbReference>
<dbReference type="InterPro" id="IPR017949">
    <property type="entry name" value="Thaumatin_CS"/>
</dbReference>
<dbReference type="SMART" id="SM00205">
    <property type="entry name" value="THN"/>
    <property type="match status" value="1"/>
</dbReference>
<dbReference type="SUPFAM" id="SSF49870">
    <property type="entry name" value="Osmotin, thaumatin-like protein"/>
    <property type="match status" value="1"/>
</dbReference>
<keyword evidence="1" id="KW-1015">Disulfide bond</keyword>
<dbReference type="AlphaFoldDB" id="A0A2I0BF42"/>
<dbReference type="CDD" id="cd09218">
    <property type="entry name" value="TLP-PA"/>
    <property type="match status" value="1"/>
</dbReference>
<name>A0A2I0BF42_9ASPA</name>
<reference evidence="2 3" key="1">
    <citation type="journal article" date="2017" name="Nature">
        <title>The Apostasia genome and the evolution of orchids.</title>
        <authorList>
            <person name="Zhang G.Q."/>
            <person name="Liu K.W."/>
            <person name="Li Z."/>
            <person name="Lohaus R."/>
            <person name="Hsiao Y.Y."/>
            <person name="Niu S.C."/>
            <person name="Wang J.Y."/>
            <person name="Lin Y.C."/>
            <person name="Xu Q."/>
            <person name="Chen L.J."/>
            <person name="Yoshida K."/>
            <person name="Fujiwara S."/>
            <person name="Wang Z.W."/>
            <person name="Zhang Y.Q."/>
            <person name="Mitsuda N."/>
            <person name="Wang M."/>
            <person name="Liu G.H."/>
            <person name="Pecoraro L."/>
            <person name="Huang H.X."/>
            <person name="Xiao X.J."/>
            <person name="Lin M."/>
            <person name="Wu X.Y."/>
            <person name="Wu W.L."/>
            <person name="Chen Y.Y."/>
            <person name="Chang S.B."/>
            <person name="Sakamoto S."/>
            <person name="Ohme-Takagi M."/>
            <person name="Yagi M."/>
            <person name="Zeng S.J."/>
            <person name="Shen C.Y."/>
            <person name="Yeh C.M."/>
            <person name="Luo Y.B."/>
            <person name="Tsai W.C."/>
            <person name="Van de Peer Y."/>
            <person name="Liu Z.J."/>
        </authorList>
    </citation>
    <scope>NUCLEOTIDE SEQUENCE [LARGE SCALE GENOMIC DNA]</scope>
    <source>
        <strain evidence="3">cv. Shenzhen</strain>
        <tissue evidence="2">Stem</tissue>
    </source>
</reference>
<gene>
    <name evidence="2" type="ORF">AXF42_Ash007118</name>
</gene>
<dbReference type="Gene3D" id="2.60.110.10">
    <property type="entry name" value="Thaumatin"/>
    <property type="match status" value="1"/>
</dbReference>
<evidence type="ECO:0000313" key="3">
    <source>
        <dbReference type="Proteomes" id="UP000236161"/>
    </source>
</evidence>
<proteinExistence type="predicted"/>
<feature type="disulfide bond" evidence="1">
    <location>
        <begin position="166"/>
        <end position="249"/>
    </location>
</feature>
<dbReference type="PANTHER" id="PTHR31048">
    <property type="entry name" value="OS03G0233200 PROTEIN"/>
    <property type="match status" value="1"/>
</dbReference>
<feature type="disulfide bond" evidence="1">
    <location>
        <begin position="98"/>
        <end position="108"/>
    </location>
</feature>
<dbReference type="OrthoDB" id="2020591at2759"/>
<keyword evidence="3" id="KW-1185">Reference proteome</keyword>
<feature type="disulfide bond" evidence="1">
    <location>
        <begin position="199"/>
        <end position="208"/>
    </location>
</feature>
<organism evidence="2 3">
    <name type="scientific">Apostasia shenzhenica</name>
    <dbReference type="NCBI Taxonomy" id="1088818"/>
    <lineage>
        <taxon>Eukaryota</taxon>
        <taxon>Viridiplantae</taxon>
        <taxon>Streptophyta</taxon>
        <taxon>Embryophyta</taxon>
        <taxon>Tracheophyta</taxon>
        <taxon>Spermatophyta</taxon>
        <taxon>Magnoliopsida</taxon>
        <taxon>Liliopsida</taxon>
        <taxon>Asparagales</taxon>
        <taxon>Orchidaceae</taxon>
        <taxon>Apostasioideae</taxon>
        <taxon>Apostasia</taxon>
    </lineage>
</organism>
<feature type="disulfide bond" evidence="1">
    <location>
        <begin position="179"/>
        <end position="195"/>
    </location>
</feature>
<dbReference type="Pfam" id="PF00314">
    <property type="entry name" value="Thaumatin"/>
    <property type="match status" value="1"/>
</dbReference>
<dbReference type="InterPro" id="IPR037176">
    <property type="entry name" value="Osmotin/thaumatin-like_sf"/>
</dbReference>
<dbReference type="InterPro" id="IPR001938">
    <property type="entry name" value="Thaumatin"/>
</dbReference>
<accession>A0A2I0BF42</accession>
<dbReference type="EMBL" id="KZ451886">
    <property type="protein sequence ID" value="PKA66420.1"/>
    <property type="molecule type" value="Genomic_DNA"/>
</dbReference>
<sequence>MARLRLQTRAVTSRLSDAVEAYVKGLISSLIPVQLAEAAASTTFQFSNQCSNSVWVGTLSGSGKPQLAETGFELSRGSSSSLDAPAAWSGRFWGRTFCSTDCSGRFSCLTGDCNTGRVTCDGSGGAPPATLIEITLGGTNDFYDVSLVDGYNLEVAIAPVGGSGDCRKAGCQSDLNGKCPSELAVKGPDGSVVACKSACEAFGSPIYCCTGQYGSPTTCGPTGYSRLFKRACPMAYSYAYDDQTSTFTCNGPTAYTITFCP</sequence>
<dbReference type="STRING" id="1088818.A0A2I0BF42"/>
<dbReference type="PROSITE" id="PS00316">
    <property type="entry name" value="THAUMATIN_1"/>
    <property type="match status" value="1"/>
</dbReference>
<dbReference type="PRINTS" id="PR00347">
    <property type="entry name" value="THAUMATIN"/>
</dbReference>
<dbReference type="Proteomes" id="UP000236161">
    <property type="component" value="Unassembled WGS sequence"/>
</dbReference>
<feature type="disulfide bond" evidence="1">
    <location>
        <begin position="171"/>
        <end position="232"/>
    </location>
</feature>
<feature type="disulfide bond" evidence="1">
    <location>
        <begin position="113"/>
        <end position="120"/>
    </location>
</feature>
<protein>
    <submittedName>
        <fullName evidence="2">Thaumatin-like protein 1</fullName>
    </submittedName>
</protein>
<dbReference type="PIRSF" id="PIRSF002703">
    <property type="entry name" value="Thaumatin"/>
    <property type="match status" value="1"/>
</dbReference>
<evidence type="ECO:0000256" key="1">
    <source>
        <dbReference type="PIRSR" id="PIRSR002703-1"/>
    </source>
</evidence>
<feature type="disulfide bond" evidence="1">
    <location>
        <begin position="209"/>
        <end position="219"/>
    </location>
</feature>
<feature type="disulfide bond" evidence="1">
    <location>
        <begin position="50"/>
        <end position="260"/>
    </location>
</feature>
<dbReference type="PROSITE" id="PS51367">
    <property type="entry name" value="THAUMATIN_2"/>
    <property type="match status" value="1"/>
</dbReference>